<sequence length="139" mass="13972">MGSGVGEVATIFQPRRSRAPSIILNDDQSTHSPYASPGQVVLDTSNGCEQQGCNASGGCGDSASSCRSLETGGSCAGSGGGGSGPGGGGCPGGQGHNQQSCHMGVSTVNYQTRRHSLSRCYHSCCAESAKKLQGILLSY</sequence>
<dbReference type="Proteomes" id="UP001168972">
    <property type="component" value="Unassembled WGS sequence"/>
</dbReference>
<dbReference type="AlphaFoldDB" id="A0AA39FSI9"/>
<evidence type="ECO:0000256" key="1">
    <source>
        <dbReference type="SAM" id="MobiDB-lite"/>
    </source>
</evidence>
<dbReference type="EMBL" id="JAQQBR010000005">
    <property type="protein sequence ID" value="KAK0175052.1"/>
    <property type="molecule type" value="Genomic_DNA"/>
</dbReference>
<evidence type="ECO:0000313" key="3">
    <source>
        <dbReference type="Proteomes" id="UP001168972"/>
    </source>
</evidence>
<organism evidence="2 3">
    <name type="scientific">Microctonus hyperodae</name>
    <name type="common">Parasitoid wasp</name>
    <dbReference type="NCBI Taxonomy" id="165561"/>
    <lineage>
        <taxon>Eukaryota</taxon>
        <taxon>Metazoa</taxon>
        <taxon>Ecdysozoa</taxon>
        <taxon>Arthropoda</taxon>
        <taxon>Hexapoda</taxon>
        <taxon>Insecta</taxon>
        <taxon>Pterygota</taxon>
        <taxon>Neoptera</taxon>
        <taxon>Endopterygota</taxon>
        <taxon>Hymenoptera</taxon>
        <taxon>Apocrita</taxon>
        <taxon>Ichneumonoidea</taxon>
        <taxon>Braconidae</taxon>
        <taxon>Euphorinae</taxon>
        <taxon>Microctonus</taxon>
    </lineage>
</organism>
<reference evidence="2" key="1">
    <citation type="journal article" date="2023" name="bioRxiv">
        <title>Scaffold-level genome assemblies of two parasitoid biocontrol wasps reveal the parthenogenesis mechanism and an associated novel virus.</title>
        <authorList>
            <person name="Inwood S."/>
            <person name="Skelly J."/>
            <person name="Guhlin J."/>
            <person name="Harrop T."/>
            <person name="Goldson S."/>
            <person name="Dearden P."/>
        </authorList>
    </citation>
    <scope>NUCLEOTIDE SEQUENCE</scope>
    <source>
        <strain evidence="2">Lincoln</strain>
        <tissue evidence="2">Whole body</tissue>
    </source>
</reference>
<protein>
    <submittedName>
        <fullName evidence="2">Uncharacterized protein</fullName>
    </submittedName>
</protein>
<evidence type="ECO:0000313" key="2">
    <source>
        <dbReference type="EMBL" id="KAK0175052.1"/>
    </source>
</evidence>
<comment type="caution">
    <text evidence="2">The sequence shown here is derived from an EMBL/GenBank/DDBJ whole genome shotgun (WGS) entry which is preliminary data.</text>
</comment>
<feature type="compositionally biased region" description="Gly residues" evidence="1">
    <location>
        <begin position="74"/>
        <end position="95"/>
    </location>
</feature>
<name>A0AA39FSI9_MICHY</name>
<accession>A0AA39FSI9</accession>
<proteinExistence type="predicted"/>
<reference evidence="2" key="2">
    <citation type="submission" date="2023-03" db="EMBL/GenBank/DDBJ databases">
        <authorList>
            <person name="Inwood S.N."/>
            <person name="Skelly J.G."/>
            <person name="Guhlin J."/>
            <person name="Harrop T.W.R."/>
            <person name="Goldson S.G."/>
            <person name="Dearden P.K."/>
        </authorList>
    </citation>
    <scope>NUCLEOTIDE SEQUENCE</scope>
    <source>
        <strain evidence="2">Lincoln</strain>
        <tissue evidence="2">Whole body</tissue>
    </source>
</reference>
<feature type="region of interest" description="Disordered" evidence="1">
    <location>
        <begin position="69"/>
        <end position="98"/>
    </location>
</feature>
<keyword evidence="3" id="KW-1185">Reference proteome</keyword>
<gene>
    <name evidence="2" type="ORF">PV327_008836</name>
</gene>